<evidence type="ECO:0008006" key="3">
    <source>
        <dbReference type="Google" id="ProtNLM"/>
    </source>
</evidence>
<dbReference type="RefSeq" id="WP_110567109.1">
    <property type="nucleotide sequence ID" value="NZ_PYBV01000044.1"/>
</dbReference>
<keyword evidence="2" id="KW-1185">Reference proteome</keyword>
<dbReference type="Gene3D" id="3.40.50.2300">
    <property type="match status" value="1"/>
</dbReference>
<gene>
    <name evidence="1" type="ORF">C7C45_28270</name>
</gene>
<dbReference type="SUPFAM" id="SSF52172">
    <property type="entry name" value="CheY-like"/>
    <property type="match status" value="1"/>
</dbReference>
<evidence type="ECO:0000313" key="2">
    <source>
        <dbReference type="Proteomes" id="UP000248333"/>
    </source>
</evidence>
<dbReference type="EMBL" id="PYBV01000044">
    <property type="protein sequence ID" value="PYC65535.1"/>
    <property type="molecule type" value="Genomic_DNA"/>
</dbReference>
<proteinExistence type="predicted"/>
<protein>
    <recommendedName>
        <fullName evidence="3">Response regulatory domain-containing protein</fullName>
    </recommendedName>
</protein>
<organism evidence="1 2">
    <name type="scientific">Micromonospora arborensis</name>
    <dbReference type="NCBI Taxonomy" id="2116518"/>
    <lineage>
        <taxon>Bacteria</taxon>
        <taxon>Bacillati</taxon>
        <taxon>Actinomycetota</taxon>
        <taxon>Actinomycetes</taxon>
        <taxon>Micromonosporales</taxon>
        <taxon>Micromonosporaceae</taxon>
        <taxon>Micromonospora</taxon>
    </lineage>
</organism>
<dbReference type="OrthoDB" id="3372872at2"/>
<evidence type="ECO:0000313" key="1">
    <source>
        <dbReference type="EMBL" id="PYC65535.1"/>
    </source>
</evidence>
<dbReference type="InterPro" id="IPR011006">
    <property type="entry name" value="CheY-like_superfamily"/>
</dbReference>
<sequence>MTSKRSDQGHPFVPATPAISVLLAHPRPTERAAIRAVLDTDDRVRVVAGTGDGGEALALARQLRPTVTLLDDRVPAPDSTDLVDCLARRSLVIAMTDVTEHHAIAAKLCAPVRGCLVYGHFEPADLLGAVRAVANGLAWLSPVAVAAVIWSLRVPAVS</sequence>
<comment type="caution">
    <text evidence="1">The sequence shown here is derived from an EMBL/GenBank/DDBJ whole genome shotgun (WGS) entry which is preliminary data.</text>
</comment>
<dbReference type="Proteomes" id="UP000248333">
    <property type="component" value="Unassembled WGS sequence"/>
</dbReference>
<dbReference type="AlphaFoldDB" id="A0A318NBR7"/>
<name>A0A318NBR7_9ACTN</name>
<accession>A0A318NBR7</accession>
<reference evidence="1 2" key="1">
    <citation type="submission" date="2018-03" db="EMBL/GenBank/DDBJ databases">
        <title>Bioinformatic expansion and discovery of thiopeptide antibiotics.</title>
        <authorList>
            <person name="Schwalen C.J."/>
            <person name="Hudson G.A."/>
            <person name="Mitchell D.A."/>
        </authorList>
    </citation>
    <scope>NUCLEOTIDE SEQUENCE [LARGE SCALE GENOMIC DNA]</scope>
    <source>
        <strain evidence="1 2">NRRL 8041</strain>
    </source>
</reference>